<accession>A0A3B1BZ13</accession>
<gene>
    <name evidence="7" type="ORF">MNBD_GAMMA25-1323</name>
</gene>
<dbReference type="GO" id="GO:0006874">
    <property type="term" value="P:intracellular calcium ion homeostasis"/>
    <property type="evidence" value="ECO:0007669"/>
    <property type="project" value="TreeGrafter"/>
</dbReference>
<feature type="transmembrane region" description="Helical" evidence="5">
    <location>
        <begin position="240"/>
        <end position="264"/>
    </location>
</feature>
<feature type="transmembrane region" description="Helical" evidence="5">
    <location>
        <begin position="6"/>
        <end position="27"/>
    </location>
</feature>
<evidence type="ECO:0000259" key="6">
    <source>
        <dbReference type="Pfam" id="PF01699"/>
    </source>
</evidence>
<name>A0A3B1BZ13_9ZZZZ</name>
<feature type="domain" description="Sodium/calcium exchanger membrane region" evidence="6">
    <location>
        <begin position="175"/>
        <end position="319"/>
    </location>
</feature>
<dbReference type="Gene3D" id="6.10.280.80">
    <property type="entry name" value="NCX, peripheral helical region"/>
    <property type="match status" value="1"/>
</dbReference>
<feature type="transmembrane region" description="Helical" evidence="5">
    <location>
        <begin position="78"/>
        <end position="99"/>
    </location>
</feature>
<proteinExistence type="predicted"/>
<evidence type="ECO:0000256" key="3">
    <source>
        <dbReference type="ARBA" id="ARBA00022989"/>
    </source>
</evidence>
<dbReference type="PANTHER" id="PTHR10846:SF8">
    <property type="entry name" value="INNER MEMBRANE PROTEIN YRBG"/>
    <property type="match status" value="1"/>
</dbReference>
<protein>
    <submittedName>
        <fullName evidence="7">Inner membrane protein YrbG, predicted calcium/sodium:proton antiporter</fullName>
    </submittedName>
</protein>
<dbReference type="EMBL" id="UOFY01000042">
    <property type="protein sequence ID" value="VAX09867.1"/>
    <property type="molecule type" value="Genomic_DNA"/>
</dbReference>
<dbReference type="InterPro" id="IPR004837">
    <property type="entry name" value="NaCa_Exmemb"/>
</dbReference>
<dbReference type="NCBIfam" id="TIGR00367">
    <property type="entry name" value="calcium/sodium antiporter"/>
    <property type="match status" value="1"/>
</dbReference>
<feature type="transmembrane region" description="Helical" evidence="5">
    <location>
        <begin position="175"/>
        <end position="194"/>
    </location>
</feature>
<dbReference type="Pfam" id="PF01699">
    <property type="entry name" value="Na_Ca_ex"/>
    <property type="match status" value="2"/>
</dbReference>
<evidence type="ECO:0000256" key="5">
    <source>
        <dbReference type="SAM" id="Phobius"/>
    </source>
</evidence>
<dbReference type="Gene3D" id="1.20.1420.30">
    <property type="entry name" value="NCX, central ion-binding region"/>
    <property type="match status" value="2"/>
</dbReference>
<dbReference type="InterPro" id="IPR004481">
    <property type="entry name" value="K/Na/Ca-exchanger"/>
</dbReference>
<keyword evidence="3 5" id="KW-1133">Transmembrane helix</keyword>
<comment type="subcellular location">
    <subcellularLocation>
        <location evidence="1">Membrane</location>
        <topology evidence="1">Multi-pass membrane protein</topology>
    </subcellularLocation>
</comment>
<dbReference type="AlphaFoldDB" id="A0A3B1BZ13"/>
<dbReference type="GO" id="GO:0005262">
    <property type="term" value="F:calcium channel activity"/>
    <property type="evidence" value="ECO:0007669"/>
    <property type="project" value="TreeGrafter"/>
</dbReference>
<keyword evidence="2 5" id="KW-0812">Transmembrane</keyword>
<dbReference type="InterPro" id="IPR044880">
    <property type="entry name" value="NCX_ion-bd_dom_sf"/>
</dbReference>
<dbReference type="PANTHER" id="PTHR10846">
    <property type="entry name" value="SODIUM/POTASSIUM/CALCIUM EXCHANGER"/>
    <property type="match status" value="1"/>
</dbReference>
<feature type="transmembrane region" description="Helical" evidence="5">
    <location>
        <begin position="39"/>
        <end position="66"/>
    </location>
</feature>
<sequence>MNNEMLLSIAAVLGGFVVLVWGAERFVHGAAALARNLGISPLIIGLTIVGIGTSAPEILVSGIAAWQGNPAMGVGNAIGSNITNIALVLGLTALILPLTVNSQTLKREYPVMFLIMIIALILVLDGQLTRIDGLILLIGLVIMVRWMIRLGLKEKKDPLESEYEHEIAHISTGKAVFWLVFGMLLLLASSRILVWGAVNIAQALGVSDLIIGLTIVAIGTSMPELAASIMSAFKKEHDIAIGNVIGSNMFNLLAVLGLPGLIAPHALDPELLTRDFPWMFGLSIALLVFAYGFRGQGRINRWEGLLLLGGYFTYLGVLYFDATQSLNHT</sequence>
<keyword evidence="4 5" id="KW-0472">Membrane</keyword>
<dbReference type="GO" id="GO:0008273">
    <property type="term" value="F:calcium, potassium:sodium antiporter activity"/>
    <property type="evidence" value="ECO:0007669"/>
    <property type="project" value="TreeGrafter"/>
</dbReference>
<feature type="transmembrane region" description="Helical" evidence="5">
    <location>
        <begin position="305"/>
        <end position="322"/>
    </location>
</feature>
<reference evidence="7" key="1">
    <citation type="submission" date="2018-06" db="EMBL/GenBank/DDBJ databases">
        <authorList>
            <person name="Zhirakovskaya E."/>
        </authorList>
    </citation>
    <scope>NUCLEOTIDE SEQUENCE</scope>
</reference>
<feature type="transmembrane region" description="Helical" evidence="5">
    <location>
        <begin position="134"/>
        <end position="152"/>
    </location>
</feature>
<evidence type="ECO:0000256" key="2">
    <source>
        <dbReference type="ARBA" id="ARBA00022692"/>
    </source>
</evidence>
<feature type="domain" description="Sodium/calcium exchanger membrane region" evidence="6">
    <location>
        <begin position="8"/>
        <end position="147"/>
    </location>
</feature>
<feature type="transmembrane region" description="Helical" evidence="5">
    <location>
        <begin position="276"/>
        <end position="293"/>
    </location>
</feature>
<evidence type="ECO:0000313" key="7">
    <source>
        <dbReference type="EMBL" id="VAX09867.1"/>
    </source>
</evidence>
<dbReference type="GO" id="GO:0005886">
    <property type="term" value="C:plasma membrane"/>
    <property type="evidence" value="ECO:0007669"/>
    <property type="project" value="TreeGrafter"/>
</dbReference>
<organism evidence="7">
    <name type="scientific">hydrothermal vent metagenome</name>
    <dbReference type="NCBI Taxonomy" id="652676"/>
    <lineage>
        <taxon>unclassified sequences</taxon>
        <taxon>metagenomes</taxon>
        <taxon>ecological metagenomes</taxon>
    </lineage>
</organism>
<evidence type="ECO:0000256" key="1">
    <source>
        <dbReference type="ARBA" id="ARBA00004141"/>
    </source>
</evidence>
<feature type="transmembrane region" description="Helical" evidence="5">
    <location>
        <begin position="111"/>
        <end position="128"/>
    </location>
</feature>
<evidence type="ECO:0000256" key="4">
    <source>
        <dbReference type="ARBA" id="ARBA00023136"/>
    </source>
</evidence>